<dbReference type="Gene3D" id="2.40.50.90">
    <property type="match status" value="1"/>
</dbReference>
<reference evidence="3" key="1">
    <citation type="submission" date="2023-07" db="EMBL/GenBank/DDBJ databases">
        <title>Genomic Encyclopedia of Type Strains, Phase IV (KMG-IV): sequencing the most valuable type-strain genomes for metagenomic binning, comparative biology and taxonomic classification.</title>
        <authorList>
            <person name="Goeker M."/>
        </authorList>
    </citation>
    <scope>NUCLEOTIDE SEQUENCE</scope>
    <source>
        <strain evidence="3">DSM 19569</strain>
    </source>
</reference>
<sequence>MAVPKRALAMSRMWGRDARLRCVGAILLTAAPACAGDTLTGAAKVLDGDTLELQGRRIDLYGIDAPEAEQVCARADGSQYRCGQTAAGALRQRIGTTPVSCTPQGGATQDRLTAVCHVGETDLSAWMVAQGHALALRDVTGAYAATEGVAWGLRVGLWAGVFDEPASWRRSHRRAEPIEGGER</sequence>
<dbReference type="SUPFAM" id="SSF50199">
    <property type="entry name" value="Staphylococcal nuclease"/>
    <property type="match status" value="1"/>
</dbReference>
<organism evidence="3 4">
    <name type="scientific">Methylobacterium brachiatum</name>
    <dbReference type="NCBI Taxonomy" id="269660"/>
    <lineage>
        <taxon>Bacteria</taxon>
        <taxon>Pseudomonadati</taxon>
        <taxon>Pseudomonadota</taxon>
        <taxon>Alphaproteobacteria</taxon>
        <taxon>Hyphomicrobiales</taxon>
        <taxon>Methylobacteriaceae</taxon>
        <taxon>Methylobacterium</taxon>
    </lineage>
</organism>
<feature type="domain" description="TNase-like" evidence="2">
    <location>
        <begin position="37"/>
        <end position="160"/>
    </location>
</feature>
<feature type="signal peptide" evidence="1">
    <location>
        <begin position="1"/>
        <end position="35"/>
    </location>
</feature>
<dbReference type="SMART" id="SM00318">
    <property type="entry name" value="SNc"/>
    <property type="match status" value="1"/>
</dbReference>
<dbReference type="EMBL" id="JAUSWL010000009">
    <property type="protein sequence ID" value="MDQ0545612.1"/>
    <property type="molecule type" value="Genomic_DNA"/>
</dbReference>
<name>A0AAJ1TY07_9HYPH</name>
<dbReference type="RefSeq" id="WP_007562675.1">
    <property type="nucleotide sequence ID" value="NZ_JAJALK010000010.1"/>
</dbReference>
<protein>
    <submittedName>
        <fullName evidence="3">Endonuclease YncB(Thermonuclease family)</fullName>
    </submittedName>
</protein>
<keyword evidence="3" id="KW-0540">Nuclease</keyword>
<dbReference type="InterPro" id="IPR035437">
    <property type="entry name" value="SNase_OB-fold_sf"/>
</dbReference>
<dbReference type="AlphaFoldDB" id="A0AAJ1TY07"/>
<evidence type="ECO:0000313" key="4">
    <source>
        <dbReference type="Proteomes" id="UP001223420"/>
    </source>
</evidence>
<dbReference type="GO" id="GO:0004519">
    <property type="term" value="F:endonuclease activity"/>
    <property type="evidence" value="ECO:0007669"/>
    <property type="project" value="UniProtKB-KW"/>
</dbReference>
<dbReference type="Pfam" id="PF00565">
    <property type="entry name" value="SNase"/>
    <property type="match status" value="1"/>
</dbReference>
<dbReference type="Proteomes" id="UP001223420">
    <property type="component" value="Unassembled WGS sequence"/>
</dbReference>
<gene>
    <name evidence="3" type="ORF">QO001_004556</name>
</gene>
<comment type="caution">
    <text evidence="3">The sequence shown here is derived from an EMBL/GenBank/DDBJ whole genome shotgun (WGS) entry which is preliminary data.</text>
</comment>
<keyword evidence="1" id="KW-0732">Signal</keyword>
<evidence type="ECO:0000259" key="2">
    <source>
        <dbReference type="SMART" id="SM00318"/>
    </source>
</evidence>
<accession>A0AAJ1TY07</accession>
<feature type="chain" id="PRO_5042612732" evidence="1">
    <location>
        <begin position="36"/>
        <end position="183"/>
    </location>
</feature>
<keyword evidence="3" id="KW-0378">Hydrolase</keyword>
<dbReference type="InterPro" id="IPR016071">
    <property type="entry name" value="Staphylococal_nuclease_OB-fold"/>
</dbReference>
<evidence type="ECO:0000256" key="1">
    <source>
        <dbReference type="SAM" id="SignalP"/>
    </source>
</evidence>
<keyword evidence="3" id="KW-0255">Endonuclease</keyword>
<proteinExistence type="predicted"/>
<evidence type="ECO:0000313" key="3">
    <source>
        <dbReference type="EMBL" id="MDQ0545612.1"/>
    </source>
</evidence>